<evidence type="ECO:0000256" key="3">
    <source>
        <dbReference type="ARBA" id="ARBA00022499"/>
    </source>
</evidence>
<dbReference type="GO" id="GO:0005654">
    <property type="term" value="C:nucleoplasm"/>
    <property type="evidence" value="ECO:0007669"/>
    <property type="project" value="UniProtKB-ARBA"/>
</dbReference>
<feature type="compositionally biased region" description="Low complexity" evidence="19">
    <location>
        <begin position="317"/>
        <end position="335"/>
    </location>
</feature>
<keyword evidence="6" id="KW-0677">Repeat</keyword>
<dbReference type="GO" id="GO:0000981">
    <property type="term" value="F:DNA-binding transcription factor activity, RNA polymerase II-specific"/>
    <property type="evidence" value="ECO:0007669"/>
    <property type="project" value="TreeGrafter"/>
</dbReference>
<dbReference type="Pfam" id="PF12874">
    <property type="entry name" value="zf-met"/>
    <property type="match status" value="1"/>
</dbReference>
<feature type="region of interest" description="Disordered" evidence="19">
    <location>
        <begin position="1148"/>
        <end position="1169"/>
    </location>
</feature>
<evidence type="ECO:0000313" key="22">
    <source>
        <dbReference type="Proteomes" id="UP001148018"/>
    </source>
</evidence>
<keyword evidence="7 18" id="KW-0863">Zinc-finger</keyword>
<keyword evidence="4" id="KW-0597">Phosphoprotein</keyword>
<dbReference type="EMBL" id="JANIIK010000112">
    <property type="protein sequence ID" value="KAJ3594033.1"/>
    <property type="molecule type" value="Genomic_DNA"/>
</dbReference>
<feature type="domain" description="C2H2-type" evidence="20">
    <location>
        <begin position="808"/>
        <end position="835"/>
    </location>
</feature>
<feature type="domain" description="C2H2-type" evidence="20">
    <location>
        <begin position="527"/>
        <end position="554"/>
    </location>
</feature>
<dbReference type="FunFam" id="3.30.160.60:FF:000708">
    <property type="entry name" value="Sal-like protein 1"/>
    <property type="match status" value="1"/>
</dbReference>
<keyword evidence="8" id="KW-0862">Zinc</keyword>
<dbReference type="GO" id="GO:0000122">
    <property type="term" value="P:negative regulation of transcription by RNA polymerase II"/>
    <property type="evidence" value="ECO:0007669"/>
    <property type="project" value="UniProtKB-ARBA"/>
</dbReference>
<feature type="region of interest" description="Disordered" evidence="19">
    <location>
        <begin position="132"/>
        <end position="162"/>
    </location>
</feature>
<evidence type="ECO:0000313" key="21">
    <source>
        <dbReference type="EMBL" id="KAJ3594033.1"/>
    </source>
</evidence>
<keyword evidence="9" id="KW-0832">Ubl conjugation</keyword>
<evidence type="ECO:0000256" key="9">
    <source>
        <dbReference type="ARBA" id="ARBA00022843"/>
    </source>
</evidence>
<proteinExistence type="inferred from homology"/>
<feature type="compositionally biased region" description="Acidic residues" evidence="19">
    <location>
        <begin position="867"/>
        <end position="877"/>
    </location>
</feature>
<dbReference type="InterPro" id="IPR036236">
    <property type="entry name" value="Znf_C2H2_sf"/>
</dbReference>
<feature type="domain" description="C2H2-type" evidence="20">
    <location>
        <begin position="748"/>
        <end position="775"/>
    </location>
</feature>
<evidence type="ECO:0000256" key="19">
    <source>
        <dbReference type="SAM" id="MobiDB-lite"/>
    </source>
</evidence>
<dbReference type="PROSITE" id="PS50157">
    <property type="entry name" value="ZINC_FINGER_C2H2_2"/>
    <property type="match status" value="9"/>
</dbReference>
<feature type="domain" description="C2H2-type" evidence="20">
    <location>
        <begin position="499"/>
        <end position="526"/>
    </location>
</feature>
<evidence type="ECO:0000256" key="7">
    <source>
        <dbReference type="ARBA" id="ARBA00022771"/>
    </source>
</evidence>
<dbReference type="FunFam" id="3.30.160.60:FF:000341">
    <property type="entry name" value="Spalt-like transcription factor 1"/>
    <property type="match status" value="1"/>
</dbReference>
<feature type="domain" description="C2H2-type" evidence="20">
    <location>
        <begin position="776"/>
        <end position="803"/>
    </location>
</feature>
<comment type="similarity">
    <text evidence="14">Belongs to the sal C2H2-type zinc-finger protein family.</text>
</comment>
<evidence type="ECO:0000256" key="17">
    <source>
        <dbReference type="ARBA" id="ARBA00069282"/>
    </source>
</evidence>
<evidence type="ECO:0000256" key="11">
    <source>
        <dbReference type="ARBA" id="ARBA00023125"/>
    </source>
</evidence>
<dbReference type="FunFam" id="3.30.160.60:FF:000215">
    <property type="entry name" value="Spalt-like transcription factor 3"/>
    <property type="match status" value="1"/>
</dbReference>
<comment type="caution">
    <text evidence="21">The sequence shown here is derived from an EMBL/GenBank/DDBJ whole genome shotgun (WGS) entry which is preliminary data.</text>
</comment>
<dbReference type="PROSITE" id="PS00028">
    <property type="entry name" value="ZINC_FINGER_C2H2_1"/>
    <property type="match status" value="9"/>
</dbReference>
<gene>
    <name evidence="21" type="ORF">NHX12_006365</name>
</gene>
<protein>
    <recommendedName>
        <fullName evidence="17">Sal-like protein 1</fullName>
    </recommendedName>
</protein>
<evidence type="ECO:0000256" key="8">
    <source>
        <dbReference type="ARBA" id="ARBA00022833"/>
    </source>
</evidence>
<dbReference type="OrthoDB" id="8749569at2759"/>
<reference evidence="21" key="1">
    <citation type="submission" date="2022-07" db="EMBL/GenBank/DDBJ databases">
        <title>Chromosome-level genome of Muraenolepis orangiensis.</title>
        <authorList>
            <person name="Kim J."/>
        </authorList>
    </citation>
    <scope>NUCLEOTIDE SEQUENCE</scope>
    <source>
        <strain evidence="21">KU_S4_2022</strain>
        <tissue evidence="21">Muscle</tissue>
    </source>
</reference>
<name>A0A9Q0DUY9_9TELE</name>
<evidence type="ECO:0000256" key="18">
    <source>
        <dbReference type="PROSITE-ProRule" id="PRU00042"/>
    </source>
</evidence>
<keyword evidence="22" id="KW-1185">Reference proteome</keyword>
<feature type="region of interest" description="Disordered" evidence="19">
    <location>
        <begin position="179"/>
        <end position="225"/>
    </location>
</feature>
<dbReference type="GO" id="GO:0035295">
    <property type="term" value="P:tube development"/>
    <property type="evidence" value="ECO:0007669"/>
    <property type="project" value="UniProtKB-ARBA"/>
</dbReference>
<evidence type="ECO:0000256" key="15">
    <source>
        <dbReference type="ARBA" id="ARBA00053244"/>
    </source>
</evidence>
<keyword evidence="2" id="KW-0678">Repressor</keyword>
<dbReference type="GO" id="GO:0008270">
    <property type="term" value="F:zinc ion binding"/>
    <property type="evidence" value="ECO:0007669"/>
    <property type="project" value="UniProtKB-KW"/>
</dbReference>
<keyword evidence="11" id="KW-0238">DNA-binding</keyword>
<feature type="domain" description="C2H2-type" evidence="20">
    <location>
        <begin position="1199"/>
        <end position="1226"/>
    </location>
</feature>
<feature type="region of interest" description="Disordered" evidence="19">
    <location>
        <begin position="313"/>
        <end position="335"/>
    </location>
</feature>
<dbReference type="GO" id="GO:0000792">
    <property type="term" value="C:heterochromatin"/>
    <property type="evidence" value="ECO:0007669"/>
    <property type="project" value="UniProtKB-ARBA"/>
</dbReference>
<dbReference type="GO" id="GO:0021772">
    <property type="term" value="P:olfactory bulb development"/>
    <property type="evidence" value="ECO:0007669"/>
    <property type="project" value="UniProtKB-ARBA"/>
</dbReference>
<evidence type="ECO:0000256" key="1">
    <source>
        <dbReference type="ARBA" id="ARBA00004123"/>
    </source>
</evidence>
<feature type="region of interest" description="Disordered" evidence="19">
    <location>
        <begin position="632"/>
        <end position="679"/>
    </location>
</feature>
<dbReference type="Gene3D" id="3.30.160.60">
    <property type="entry name" value="Classic Zinc Finger"/>
    <property type="match status" value="8"/>
</dbReference>
<sequence>RGPLRPDETRSSVDVRRVVLIRFTRRDQLVAEGSSASKGSWEPAFPPAQINSLASMSRRKQARPQHFQSDPRVPLSGHHGDTEHFSEHPPSKESDANVCSRCCAEFFEISDLEEHQKNCTKNQLVLIVNENPASPTGTFSSGSSPHNPDDPMNDTANNTDQAEGSDLLESITLDKAESMEVEDSGINGGHEEEGSHTEAGSPIDVDGNHSSRDSSGTAGATSVISAPLPPQLGNLTGLGNFSMINSNVIIENLQSTKVAVAQFSQDTRVPGAPRVAVPALMEQLLALQQQQIHQLQLIEQIRHHILLLASQSPEMQAPPSSSPGTTGSTASPLTTLSSHLSQQLAAAAGLAQSLASQSASISSLKQLAAAAQLPQPNPGRNETSQTISALGPTTINAHSSDKRPTHLSSLHSKLSNPSLTKSSTPAFGIGSLLNSAVNPLLPQPPPGNSSMFSSTLPSVGTTVEDLSSLAALAQQRKIKPPNITSFEHKSSSEEAFFKHKCRFCAKVFGSDSALQIHLRSHTGERPYKCNICGNRFSTRGNLKVHFQRHKDKYPHIQMNPYPVPEHLDNIPTSTGIPYGMSMPPEKPVTSWLDSKPILSTLTSSVGMLLPPTMPSLPHFIKKEDHSIAITSPSVASKNDSGADPSTKSNDGASEEGESATLPTSNGKSEEGSHSSSFPTCMSSTFESMAEYTTSNSPPLMTNPLMPLMSDQFKAKFPFGGILDPLQGSETSKLQQLVENIDRKVTDPNECVICHRILSCQSALKMHYRTHTGERPFKCKVCGRAFTTKGNLKTHYTVHRAMPPLRVQHSCPICQKKFTNAVVLQQHIRMHMGGQIPNTPLPDSYPESMVSDTGSFEETNFDDLDTFSDDIEGMEEGPDSSVPDTPRSADAFHDSLCYSPTPPHMTIQDVQNREDNGVTHNETYELQASRMRAMLNGSMEGDCLTNDSSSLGGEGESRSAGSPAVSESTSSMQPPSPTNVQPQQRQSPSLEERHQRALSLEHISASLMHSHPSSIGALDLTSVNPLKEPLGMMFPFRERSTIRNTACDICGKTFACQSALDIHYRSHTKERPFICTACNRGFSTKGNLKQHMLTHQMRDLPSQLFEPTTTSICSSPTPSFLSVSSLIKPEINGFFSSFHPEIKEMPPALVTSSASTSPVLSSAPPRRTPKQHYCNTCGKTFSSSSALQIHERTHTGEKPFACSICGRAFTTKGNLKVHMGTHMWNSAPARRGRRLSVDGPMAFLGANPVKFPEIFQKDMSSRLSNGDPTSFWNQYAAAFSNGLAMKTNEISVIQNGCVPSMSGCSGNGRSSPMDGLSLDKLHSTGSNAALAGLEKMANTENGTHFRFTRFMEDNKEIATN</sequence>
<keyword evidence="10" id="KW-0805">Transcription regulation</keyword>
<feature type="region of interest" description="Disordered" evidence="19">
    <location>
        <begin position="392"/>
        <end position="420"/>
    </location>
</feature>
<feature type="compositionally biased region" description="Low complexity" evidence="19">
    <location>
        <begin position="134"/>
        <end position="145"/>
    </location>
</feature>
<keyword evidence="5" id="KW-0479">Metal-binding</keyword>
<dbReference type="SMART" id="SM00355">
    <property type="entry name" value="ZnF_C2H2"/>
    <property type="match status" value="9"/>
</dbReference>
<evidence type="ECO:0000256" key="6">
    <source>
        <dbReference type="ARBA" id="ARBA00022737"/>
    </source>
</evidence>
<feature type="region of interest" description="Disordered" evidence="19">
    <location>
        <begin position="53"/>
        <end position="95"/>
    </location>
</feature>
<dbReference type="SUPFAM" id="SSF57667">
    <property type="entry name" value="beta-beta-alpha zinc fingers"/>
    <property type="match status" value="5"/>
</dbReference>
<dbReference type="GO" id="GO:0003337">
    <property type="term" value="P:mesenchymal to epithelial transition involved in metanephros morphogenesis"/>
    <property type="evidence" value="ECO:0007669"/>
    <property type="project" value="UniProtKB-ARBA"/>
</dbReference>
<dbReference type="GO" id="GO:0000978">
    <property type="term" value="F:RNA polymerase II cis-regulatory region sequence-specific DNA binding"/>
    <property type="evidence" value="ECO:0007669"/>
    <property type="project" value="TreeGrafter"/>
</dbReference>
<feature type="compositionally biased region" description="Polar residues" evidence="19">
    <location>
        <begin position="406"/>
        <end position="420"/>
    </location>
</feature>
<feature type="compositionally biased region" description="Polar residues" evidence="19">
    <location>
        <begin position="213"/>
        <end position="224"/>
    </location>
</feature>
<evidence type="ECO:0000256" key="10">
    <source>
        <dbReference type="ARBA" id="ARBA00023015"/>
    </source>
</evidence>
<feature type="compositionally biased region" description="Polar residues" evidence="19">
    <location>
        <begin position="632"/>
        <end position="651"/>
    </location>
</feature>
<dbReference type="InterPro" id="IPR051565">
    <property type="entry name" value="Sal_C2H2-zinc-finger"/>
</dbReference>
<feature type="compositionally biased region" description="Basic and acidic residues" evidence="19">
    <location>
        <begin position="78"/>
        <end position="95"/>
    </location>
</feature>
<dbReference type="FunFam" id="3.30.160.60:FF:000302">
    <property type="entry name" value="Spalt-like transcription factor 1"/>
    <property type="match status" value="1"/>
</dbReference>
<dbReference type="Proteomes" id="UP001148018">
    <property type="component" value="Unassembled WGS sequence"/>
</dbReference>
<evidence type="ECO:0000256" key="4">
    <source>
        <dbReference type="ARBA" id="ARBA00022553"/>
    </source>
</evidence>
<evidence type="ECO:0000256" key="2">
    <source>
        <dbReference type="ARBA" id="ARBA00022491"/>
    </source>
</evidence>
<evidence type="ECO:0000256" key="16">
    <source>
        <dbReference type="ARBA" id="ARBA00062861"/>
    </source>
</evidence>
<dbReference type="FunFam" id="3.30.160.60:FF:000079">
    <property type="entry name" value="Spalt-like transcription factor 3"/>
    <property type="match status" value="1"/>
</dbReference>
<feature type="non-terminal residue" evidence="21">
    <location>
        <position position="1"/>
    </location>
</feature>
<evidence type="ECO:0000256" key="12">
    <source>
        <dbReference type="ARBA" id="ARBA00023163"/>
    </source>
</evidence>
<dbReference type="Pfam" id="PF00096">
    <property type="entry name" value="zf-C2H2"/>
    <property type="match status" value="6"/>
</dbReference>
<dbReference type="FunFam" id="3.30.160.60:FF:000689">
    <property type="entry name" value="Spalt like transcription factor 1"/>
    <property type="match status" value="1"/>
</dbReference>
<dbReference type="InterPro" id="IPR013087">
    <property type="entry name" value="Znf_C2H2_type"/>
</dbReference>
<dbReference type="FunFam" id="3.30.160.60:FF:000260">
    <property type="entry name" value="Spalt-like transcription factor 1"/>
    <property type="match status" value="1"/>
</dbReference>
<keyword evidence="13" id="KW-0539">Nucleus</keyword>
<dbReference type="PANTHER" id="PTHR23233">
    <property type="entry name" value="SAL-LIKE PROTEIN"/>
    <property type="match status" value="1"/>
</dbReference>
<dbReference type="PANTHER" id="PTHR23233:SF51">
    <property type="entry name" value="SAL-LIKE PROTEIN 1"/>
    <property type="match status" value="1"/>
</dbReference>
<organism evidence="21 22">
    <name type="scientific">Muraenolepis orangiensis</name>
    <name type="common">Patagonian moray cod</name>
    <dbReference type="NCBI Taxonomy" id="630683"/>
    <lineage>
        <taxon>Eukaryota</taxon>
        <taxon>Metazoa</taxon>
        <taxon>Chordata</taxon>
        <taxon>Craniata</taxon>
        <taxon>Vertebrata</taxon>
        <taxon>Euteleostomi</taxon>
        <taxon>Actinopterygii</taxon>
        <taxon>Neopterygii</taxon>
        <taxon>Teleostei</taxon>
        <taxon>Neoteleostei</taxon>
        <taxon>Acanthomorphata</taxon>
        <taxon>Zeiogadaria</taxon>
        <taxon>Gadariae</taxon>
        <taxon>Gadiformes</taxon>
        <taxon>Muraenolepidoidei</taxon>
        <taxon>Muraenolepididae</taxon>
        <taxon>Muraenolepis</taxon>
    </lineage>
</organism>
<feature type="compositionally biased region" description="Polar residues" evidence="19">
    <location>
        <begin position="964"/>
        <end position="988"/>
    </location>
</feature>
<keyword evidence="12" id="KW-0804">Transcription</keyword>
<comment type="subunit">
    <text evidence="16">May associate with NuRD histone deacetylase complex (HDAC). Interacts with components of HDAC complex including HDAC1, HDAC2, RBBP4, RBPP7, MTA1 and MTA2. Interacts with CCNQ. Interacts with NSD2 (via PHD-type zinc fingers 1, 2 and 3).</text>
</comment>
<comment type="subcellular location">
    <subcellularLocation>
        <location evidence="1">Nucleus</location>
    </subcellularLocation>
</comment>
<accession>A0A9Q0DUY9</accession>
<evidence type="ECO:0000259" key="20">
    <source>
        <dbReference type="PROSITE" id="PS50157"/>
    </source>
</evidence>
<keyword evidence="3" id="KW-1017">Isopeptide bond</keyword>
<feature type="domain" description="C2H2-type" evidence="20">
    <location>
        <begin position="1044"/>
        <end position="1071"/>
    </location>
</feature>
<feature type="domain" description="C2H2-type" evidence="20">
    <location>
        <begin position="1171"/>
        <end position="1198"/>
    </location>
</feature>
<dbReference type="CDD" id="cd20908">
    <property type="entry name" value="SUF4-like"/>
    <property type="match status" value="1"/>
</dbReference>
<dbReference type="FunFam" id="3.30.160.60:FF:000025">
    <property type="entry name" value="Spalt-like transcription factor 1"/>
    <property type="match status" value="1"/>
</dbReference>
<dbReference type="GO" id="GO:0045944">
    <property type="term" value="P:positive regulation of transcription by RNA polymerase II"/>
    <property type="evidence" value="ECO:0007669"/>
    <property type="project" value="UniProtKB-ARBA"/>
</dbReference>
<dbReference type="GO" id="GO:0007507">
    <property type="term" value="P:heart development"/>
    <property type="evidence" value="ECO:0007669"/>
    <property type="project" value="UniProtKB-ARBA"/>
</dbReference>
<dbReference type="GO" id="GO:0009966">
    <property type="term" value="P:regulation of signal transduction"/>
    <property type="evidence" value="ECO:0007669"/>
    <property type="project" value="UniProtKB-ARBA"/>
</dbReference>
<feature type="region of interest" description="Disordered" evidence="19">
    <location>
        <begin position="937"/>
        <end position="994"/>
    </location>
</feature>
<feature type="compositionally biased region" description="Low complexity" evidence="19">
    <location>
        <begin position="1148"/>
        <end position="1164"/>
    </location>
</feature>
<feature type="domain" description="C2H2-type" evidence="20">
    <location>
        <begin position="1072"/>
        <end position="1099"/>
    </location>
</feature>
<comment type="function">
    <text evidence="15">Transcriptional repressor involved in organogenesis. Plays an essential role in ureteric bud invasion during kidney development.</text>
</comment>
<evidence type="ECO:0000256" key="14">
    <source>
        <dbReference type="ARBA" id="ARBA00038474"/>
    </source>
</evidence>
<feature type="region of interest" description="Disordered" evidence="19">
    <location>
        <begin position="867"/>
        <end position="907"/>
    </location>
</feature>
<evidence type="ECO:0000256" key="5">
    <source>
        <dbReference type="ARBA" id="ARBA00022723"/>
    </source>
</evidence>
<evidence type="ECO:0000256" key="13">
    <source>
        <dbReference type="ARBA" id="ARBA00023242"/>
    </source>
</evidence>